<accession>A0ABP9APB4</accession>
<reference evidence="5" key="1">
    <citation type="journal article" date="2019" name="Int. J. Syst. Evol. Microbiol.">
        <title>The Global Catalogue of Microorganisms (GCM) 10K type strain sequencing project: providing services to taxonomists for standard genome sequencing and annotation.</title>
        <authorList>
            <consortium name="The Broad Institute Genomics Platform"/>
            <consortium name="The Broad Institute Genome Sequencing Center for Infectious Disease"/>
            <person name="Wu L."/>
            <person name="Ma J."/>
        </authorList>
    </citation>
    <scope>NUCLEOTIDE SEQUENCE [LARGE SCALE GENOMIC DNA]</scope>
    <source>
        <strain evidence="5">JCM 18324</strain>
    </source>
</reference>
<dbReference type="InterPro" id="IPR012336">
    <property type="entry name" value="Thioredoxin-like_fold"/>
</dbReference>
<feature type="region of interest" description="Disordered" evidence="1">
    <location>
        <begin position="1"/>
        <end position="28"/>
    </location>
</feature>
<dbReference type="RefSeq" id="WP_345614646.1">
    <property type="nucleotide sequence ID" value="NZ_BAABJV010000010.1"/>
</dbReference>
<protein>
    <submittedName>
        <fullName evidence="4">DsbA family protein</fullName>
    </submittedName>
</protein>
<sequence>MSKRNSQASKTAARERLREERERQAKKDRMRRQLVVAGTGALVLALAGGIGYAVVQANKPSEWEAAKDQTLVKPANSGGDGLTVSLGKGGGKTIDIYEDLRCPACAAFEQTNGEMLKKGAEEGKLTLRVHLGSIIDDNIGGSGSKNAVSALGAALNVSPEAFAEYHGLLYSAEHHPEEIDDKFADDSYLLDVAKNVDALKDSEEFSQAVEKGTYDKWALTVIDEFNEAGIKGTPTVRIDGKDVEQTALPAELEKLGVK</sequence>
<feature type="compositionally biased region" description="Polar residues" evidence="1">
    <location>
        <begin position="1"/>
        <end position="10"/>
    </location>
</feature>
<keyword evidence="5" id="KW-1185">Reference proteome</keyword>
<evidence type="ECO:0000259" key="3">
    <source>
        <dbReference type="Pfam" id="PF13462"/>
    </source>
</evidence>
<comment type="caution">
    <text evidence="4">The sequence shown here is derived from an EMBL/GenBank/DDBJ whole genome shotgun (WGS) entry which is preliminary data.</text>
</comment>
<dbReference type="Pfam" id="PF13462">
    <property type="entry name" value="Thioredoxin_4"/>
    <property type="match status" value="1"/>
</dbReference>
<gene>
    <name evidence="4" type="ORF">GCM10023329_38440</name>
</gene>
<evidence type="ECO:0000256" key="1">
    <source>
        <dbReference type="SAM" id="MobiDB-lite"/>
    </source>
</evidence>
<feature type="compositionally biased region" description="Basic and acidic residues" evidence="1">
    <location>
        <begin position="12"/>
        <end position="27"/>
    </location>
</feature>
<feature type="domain" description="Thioredoxin-like fold" evidence="3">
    <location>
        <begin position="92"/>
        <end position="254"/>
    </location>
</feature>
<evidence type="ECO:0000313" key="4">
    <source>
        <dbReference type="EMBL" id="GAA4784322.1"/>
    </source>
</evidence>
<dbReference type="Gene3D" id="3.40.30.10">
    <property type="entry name" value="Glutaredoxin"/>
    <property type="match status" value="1"/>
</dbReference>
<proteinExistence type="predicted"/>
<dbReference type="SUPFAM" id="SSF52833">
    <property type="entry name" value="Thioredoxin-like"/>
    <property type="match status" value="1"/>
</dbReference>
<keyword evidence="2" id="KW-1133">Transmembrane helix</keyword>
<feature type="transmembrane region" description="Helical" evidence="2">
    <location>
        <begin position="34"/>
        <end position="55"/>
    </location>
</feature>
<organism evidence="4 5">
    <name type="scientific">Streptomyces sanyensis</name>
    <dbReference type="NCBI Taxonomy" id="568869"/>
    <lineage>
        <taxon>Bacteria</taxon>
        <taxon>Bacillati</taxon>
        <taxon>Actinomycetota</taxon>
        <taxon>Actinomycetes</taxon>
        <taxon>Kitasatosporales</taxon>
        <taxon>Streptomycetaceae</taxon>
        <taxon>Streptomyces</taxon>
    </lineage>
</organism>
<dbReference type="Proteomes" id="UP001501147">
    <property type="component" value="Unassembled WGS sequence"/>
</dbReference>
<name>A0ABP9APB4_9ACTN</name>
<evidence type="ECO:0000256" key="2">
    <source>
        <dbReference type="SAM" id="Phobius"/>
    </source>
</evidence>
<keyword evidence="2" id="KW-0472">Membrane</keyword>
<dbReference type="InterPro" id="IPR036249">
    <property type="entry name" value="Thioredoxin-like_sf"/>
</dbReference>
<dbReference type="EMBL" id="BAABJV010000010">
    <property type="protein sequence ID" value="GAA4784322.1"/>
    <property type="molecule type" value="Genomic_DNA"/>
</dbReference>
<evidence type="ECO:0000313" key="5">
    <source>
        <dbReference type="Proteomes" id="UP001501147"/>
    </source>
</evidence>
<keyword evidence="2" id="KW-0812">Transmembrane</keyword>